<organism evidence="2 3">
    <name type="scientific">Verticillium dahliae</name>
    <name type="common">Verticillium wilt</name>
    <dbReference type="NCBI Taxonomy" id="27337"/>
    <lineage>
        <taxon>Eukaryota</taxon>
        <taxon>Fungi</taxon>
        <taxon>Dikarya</taxon>
        <taxon>Ascomycota</taxon>
        <taxon>Pezizomycotina</taxon>
        <taxon>Sordariomycetes</taxon>
        <taxon>Hypocreomycetidae</taxon>
        <taxon>Glomerellales</taxon>
        <taxon>Plectosphaerellaceae</taxon>
        <taxon>Verticillium</taxon>
    </lineage>
</organism>
<evidence type="ECO:0000313" key="2">
    <source>
        <dbReference type="EMBL" id="RXG44824.1"/>
    </source>
</evidence>
<accession>A0A444RUL3</accession>
<dbReference type="EMBL" id="RSDZ01000074">
    <property type="protein sequence ID" value="RXG44824.1"/>
    <property type="molecule type" value="Genomic_DNA"/>
</dbReference>
<proteinExistence type="predicted"/>
<feature type="compositionally biased region" description="Polar residues" evidence="1">
    <location>
        <begin position="123"/>
        <end position="137"/>
    </location>
</feature>
<dbReference type="Proteomes" id="UP000288725">
    <property type="component" value="Chromosome 1"/>
</dbReference>
<protein>
    <submittedName>
        <fullName evidence="2">Uncharacterized protein</fullName>
    </submittedName>
</protein>
<feature type="region of interest" description="Disordered" evidence="1">
    <location>
        <begin position="105"/>
        <end position="138"/>
    </location>
</feature>
<evidence type="ECO:0000313" key="3">
    <source>
        <dbReference type="Proteomes" id="UP000288725"/>
    </source>
</evidence>
<feature type="compositionally biased region" description="Low complexity" evidence="1">
    <location>
        <begin position="157"/>
        <end position="171"/>
    </location>
</feature>
<gene>
    <name evidence="2" type="ORF">VDGE_10353</name>
</gene>
<evidence type="ECO:0000256" key="1">
    <source>
        <dbReference type="SAM" id="MobiDB-lite"/>
    </source>
</evidence>
<dbReference type="AlphaFoldDB" id="A0A444RUL3"/>
<feature type="compositionally biased region" description="Low complexity" evidence="1">
    <location>
        <begin position="33"/>
        <end position="48"/>
    </location>
</feature>
<feature type="compositionally biased region" description="Polar residues" evidence="1">
    <location>
        <begin position="105"/>
        <end position="114"/>
    </location>
</feature>
<reference evidence="2 3" key="1">
    <citation type="submission" date="2018-12" db="EMBL/GenBank/DDBJ databases">
        <title>Genome of Verticillium dahliae isolate Getta Getta.</title>
        <authorList>
            <person name="Gardiner D.M."/>
        </authorList>
    </citation>
    <scope>NUCLEOTIDE SEQUENCE [LARGE SCALE GENOMIC DNA]</scope>
    <source>
        <strain evidence="2 3">Getta Getta</strain>
    </source>
</reference>
<feature type="region of interest" description="Disordered" evidence="1">
    <location>
        <begin position="33"/>
        <end position="59"/>
    </location>
</feature>
<sequence length="384" mass="43379">MNLPRDRETDREVSIHASSHLTVVLSSLFPPSSSSSVALPSHSDSHSLSHLRKHRLSRHAEPKNCTPTLQLTMVSFPPNMQANDDLSALFSRNLTFNPELQPRVQAQAQAQSMVPKSMVDEPQQATQDRTIETSKSTPEPIVYSISQHYIHSYHVPQEPAEPQQQPVQVQEPQRRSSEPPQSDQLTPEVVLAQHGVNPAVLSPSQIQLFRISEMPQKERLVELWRVAPPTSNDDNPALAWTSTTVEQEELWARLRYERMIEAERQTAVMSLDGTAVQSQSSDGRWLATNISQNVEPYMMSGYEELMRRENERQAPKPKDVYSPYGSSVGGYSQATDPVYKSTGQDWSRLQQEQQLQMQMENQYGSYQQQQFGGPVGNVEAMDVM</sequence>
<comment type="caution">
    <text evidence="2">The sequence shown here is derived from an EMBL/GenBank/DDBJ whole genome shotgun (WGS) entry which is preliminary data.</text>
</comment>
<feature type="region of interest" description="Disordered" evidence="1">
    <location>
        <begin position="157"/>
        <end position="184"/>
    </location>
</feature>
<name>A0A444RUL3_VERDA</name>